<evidence type="ECO:0000256" key="1">
    <source>
        <dbReference type="ARBA" id="ARBA00022737"/>
    </source>
</evidence>
<sequence length="150" mass="17251">MVDLIDEKQLRSSFEDAKDSYGKVSIGAFLDILKTHGVDPNDKIVTMILNEFEDAKEFDNDKLSLFFEHLEGKLDRDLNLRKVFNLIDADKDGFLDAHEIKEAFSMLKHPVSESKVRELMIEADTDKDGRISYNEFRFSNALKNYAADLL</sequence>
<keyword evidence="2" id="KW-0106">Calcium</keyword>
<evidence type="ECO:0000313" key="5">
    <source>
        <dbReference type="EMBL" id="RWS09197.1"/>
    </source>
</evidence>
<dbReference type="InterPro" id="IPR018247">
    <property type="entry name" value="EF_Hand_1_Ca_BS"/>
</dbReference>
<evidence type="ECO:0000313" key="4">
    <source>
        <dbReference type="EMBL" id="RWS08526.1"/>
    </source>
</evidence>
<evidence type="ECO:0000313" key="7">
    <source>
        <dbReference type="Proteomes" id="UP000285301"/>
    </source>
</evidence>
<proteinExistence type="predicted"/>
<dbReference type="PROSITE" id="PS00018">
    <property type="entry name" value="EF_HAND_1"/>
    <property type="match status" value="2"/>
</dbReference>
<comment type="caution">
    <text evidence="5">The sequence shown here is derived from an EMBL/GenBank/DDBJ whole genome shotgun (WGS) entry which is preliminary data.</text>
</comment>
<feature type="domain" description="EF-hand" evidence="3">
    <location>
        <begin position="75"/>
        <end position="110"/>
    </location>
</feature>
<dbReference type="AlphaFoldDB" id="A0A3S3S4Y7"/>
<dbReference type="Proteomes" id="UP000285301">
    <property type="component" value="Unassembled WGS sequence"/>
</dbReference>
<dbReference type="STRING" id="1965070.A0A3S3S4Y7"/>
<dbReference type="Pfam" id="PF13499">
    <property type="entry name" value="EF-hand_7"/>
    <property type="match status" value="1"/>
</dbReference>
<evidence type="ECO:0000259" key="3">
    <source>
        <dbReference type="PROSITE" id="PS50222"/>
    </source>
</evidence>
<keyword evidence="7" id="KW-1185">Reference proteome</keyword>
<dbReference type="CDD" id="cd00051">
    <property type="entry name" value="EFh"/>
    <property type="match status" value="1"/>
</dbReference>
<dbReference type="EMBL" id="NCKU01001162">
    <property type="protein sequence ID" value="RWS12906.1"/>
    <property type="molecule type" value="Genomic_DNA"/>
</dbReference>
<dbReference type="SUPFAM" id="SSF47473">
    <property type="entry name" value="EF-hand"/>
    <property type="match status" value="1"/>
</dbReference>
<dbReference type="InterPro" id="IPR002048">
    <property type="entry name" value="EF_hand_dom"/>
</dbReference>
<reference evidence="5" key="2">
    <citation type="submission" date="2018-11" db="EMBL/GenBank/DDBJ databases">
        <title>Trombidioid mite genomics.</title>
        <authorList>
            <person name="Dong X."/>
        </authorList>
    </citation>
    <scope>NUCLEOTIDE SEQUENCE</scope>
    <source>
        <strain evidence="5">UoL-WK</strain>
    </source>
</reference>
<dbReference type="InterPro" id="IPR050145">
    <property type="entry name" value="Centrin_CML-like"/>
</dbReference>
<gene>
    <name evidence="6" type="ORF">B4U79_17405</name>
    <name evidence="5" type="ORF">B4U79_17709</name>
    <name evidence="4" type="ORF">B4U79_17761</name>
</gene>
<evidence type="ECO:0000256" key="2">
    <source>
        <dbReference type="ARBA" id="ARBA00022837"/>
    </source>
</evidence>
<evidence type="ECO:0000313" key="6">
    <source>
        <dbReference type="EMBL" id="RWS12906.1"/>
    </source>
</evidence>
<accession>A0A3S3S4Y7</accession>
<dbReference type="Gene3D" id="1.10.238.10">
    <property type="entry name" value="EF-hand"/>
    <property type="match status" value="1"/>
</dbReference>
<keyword evidence="1" id="KW-0677">Repeat</keyword>
<dbReference type="OrthoDB" id="6480673at2759"/>
<dbReference type="EMBL" id="NCKU01002931">
    <property type="protein sequence ID" value="RWS08526.1"/>
    <property type="molecule type" value="Genomic_DNA"/>
</dbReference>
<name>A0A3S3S4Y7_9ACAR</name>
<organism evidence="5 7">
    <name type="scientific">Dinothrombium tinctorium</name>
    <dbReference type="NCBI Taxonomy" id="1965070"/>
    <lineage>
        <taxon>Eukaryota</taxon>
        <taxon>Metazoa</taxon>
        <taxon>Ecdysozoa</taxon>
        <taxon>Arthropoda</taxon>
        <taxon>Chelicerata</taxon>
        <taxon>Arachnida</taxon>
        <taxon>Acari</taxon>
        <taxon>Acariformes</taxon>
        <taxon>Trombidiformes</taxon>
        <taxon>Prostigmata</taxon>
        <taxon>Anystina</taxon>
        <taxon>Parasitengona</taxon>
        <taxon>Trombidioidea</taxon>
        <taxon>Trombidiidae</taxon>
        <taxon>Dinothrombium</taxon>
    </lineage>
</organism>
<feature type="domain" description="EF-hand" evidence="3">
    <location>
        <begin position="111"/>
        <end position="146"/>
    </location>
</feature>
<dbReference type="SMART" id="SM00054">
    <property type="entry name" value="EFh"/>
    <property type="match status" value="2"/>
</dbReference>
<dbReference type="EMBL" id="NCKU01002615">
    <property type="protein sequence ID" value="RWS09197.1"/>
    <property type="molecule type" value="Genomic_DNA"/>
</dbReference>
<dbReference type="InterPro" id="IPR011992">
    <property type="entry name" value="EF-hand-dom_pair"/>
</dbReference>
<dbReference type="PANTHER" id="PTHR23050">
    <property type="entry name" value="CALCIUM BINDING PROTEIN"/>
    <property type="match status" value="1"/>
</dbReference>
<dbReference type="PROSITE" id="PS50222">
    <property type="entry name" value="EF_HAND_2"/>
    <property type="match status" value="2"/>
</dbReference>
<reference evidence="5 7" key="1">
    <citation type="journal article" date="2018" name="Gigascience">
        <title>Genomes of trombidid mites reveal novel predicted allergens and laterally-transferred genes associated with secondary metabolism.</title>
        <authorList>
            <person name="Dong X."/>
            <person name="Chaisiri K."/>
            <person name="Xia D."/>
            <person name="Armstrong S.D."/>
            <person name="Fang Y."/>
            <person name="Donnelly M.J."/>
            <person name="Kadowaki T."/>
            <person name="McGarry J.W."/>
            <person name="Darby A.C."/>
            <person name="Makepeace B.L."/>
        </authorList>
    </citation>
    <scope>NUCLEOTIDE SEQUENCE [LARGE SCALE GENOMIC DNA]</scope>
    <source>
        <strain evidence="5">UoL-WK</strain>
    </source>
</reference>
<protein>
    <recommendedName>
        <fullName evidence="3">EF-hand domain-containing protein</fullName>
    </recommendedName>
</protein>
<dbReference type="GO" id="GO:0005509">
    <property type="term" value="F:calcium ion binding"/>
    <property type="evidence" value="ECO:0007669"/>
    <property type="project" value="InterPro"/>
</dbReference>